<dbReference type="EMBL" id="CAJVPV010023244">
    <property type="protein sequence ID" value="CAG8723213.1"/>
    <property type="molecule type" value="Genomic_DNA"/>
</dbReference>
<dbReference type="Proteomes" id="UP000789342">
    <property type="component" value="Unassembled WGS sequence"/>
</dbReference>
<keyword evidence="3" id="KW-1185">Reference proteome</keyword>
<evidence type="ECO:0000313" key="2">
    <source>
        <dbReference type="EMBL" id="CAG8723213.1"/>
    </source>
</evidence>
<protein>
    <submittedName>
        <fullName evidence="2">16816_t:CDS:1</fullName>
    </submittedName>
</protein>
<gene>
    <name evidence="2" type="ORF">AMORRO_LOCUS13475</name>
</gene>
<name>A0A9N9NDR3_9GLOM</name>
<proteinExistence type="predicted"/>
<feature type="compositionally biased region" description="Polar residues" evidence="1">
    <location>
        <begin position="63"/>
        <end position="78"/>
    </location>
</feature>
<accession>A0A9N9NDR3</accession>
<evidence type="ECO:0000313" key="3">
    <source>
        <dbReference type="Proteomes" id="UP000789342"/>
    </source>
</evidence>
<organism evidence="2 3">
    <name type="scientific">Acaulospora morrowiae</name>
    <dbReference type="NCBI Taxonomy" id="94023"/>
    <lineage>
        <taxon>Eukaryota</taxon>
        <taxon>Fungi</taxon>
        <taxon>Fungi incertae sedis</taxon>
        <taxon>Mucoromycota</taxon>
        <taxon>Glomeromycotina</taxon>
        <taxon>Glomeromycetes</taxon>
        <taxon>Diversisporales</taxon>
        <taxon>Acaulosporaceae</taxon>
        <taxon>Acaulospora</taxon>
    </lineage>
</organism>
<comment type="caution">
    <text evidence="2">The sequence shown here is derived from an EMBL/GenBank/DDBJ whole genome shotgun (WGS) entry which is preliminary data.</text>
</comment>
<feature type="non-terminal residue" evidence="2">
    <location>
        <position position="265"/>
    </location>
</feature>
<reference evidence="2" key="1">
    <citation type="submission" date="2021-06" db="EMBL/GenBank/DDBJ databases">
        <authorList>
            <person name="Kallberg Y."/>
            <person name="Tangrot J."/>
            <person name="Rosling A."/>
        </authorList>
    </citation>
    <scope>NUCLEOTIDE SEQUENCE</scope>
    <source>
        <strain evidence="2">CL551</strain>
    </source>
</reference>
<feature type="region of interest" description="Disordered" evidence="1">
    <location>
        <begin position="63"/>
        <end position="90"/>
    </location>
</feature>
<evidence type="ECO:0000256" key="1">
    <source>
        <dbReference type="SAM" id="MobiDB-lite"/>
    </source>
</evidence>
<dbReference type="AlphaFoldDB" id="A0A9N9NDR3"/>
<sequence>KSLKDKPEIVVVDGSSSKAEKIDVAPRVVEKSKKISTKRVEVLQTSNVSSFSYDSKKITVNNSNSISTKRNNQSSVTEENLKSKGRPRLLEESSILPSRKVSSKIVQNPVLSQVHDVGTKSGNDYSLSLASNTFNPFSRSGYEPQVSAIAGPSGTSLKSEKKKKINIRYIPYESVPPPIKPDSKLLFNHLNKPLQKFTTGVIAAQNFPKATNGDLHKICDRYCLKPNIVVKQNISRLYQDTSMEKIIADIEDRVMEDMTMRCANR</sequence>